<dbReference type="EMBL" id="GL380037">
    <property type="protein sequence ID" value="EGT43840.1"/>
    <property type="molecule type" value="Genomic_DNA"/>
</dbReference>
<accession>G0P370</accession>
<gene>
    <name evidence="2" type="ORF">CAEBREN_06747</name>
</gene>
<reference evidence="3" key="1">
    <citation type="submission" date="2011-07" db="EMBL/GenBank/DDBJ databases">
        <authorList>
            <consortium name="Caenorhabditis brenneri Sequencing and Analysis Consortium"/>
            <person name="Wilson R.K."/>
        </authorList>
    </citation>
    <scope>NUCLEOTIDE SEQUENCE [LARGE SCALE GENOMIC DNA]</scope>
    <source>
        <strain evidence="3">PB2801</strain>
    </source>
</reference>
<evidence type="ECO:0000313" key="2">
    <source>
        <dbReference type="EMBL" id="EGT43840.1"/>
    </source>
</evidence>
<dbReference type="AlphaFoldDB" id="G0P370"/>
<organism evidence="3">
    <name type="scientific">Caenorhabditis brenneri</name>
    <name type="common">Nematode worm</name>
    <dbReference type="NCBI Taxonomy" id="135651"/>
    <lineage>
        <taxon>Eukaryota</taxon>
        <taxon>Metazoa</taxon>
        <taxon>Ecdysozoa</taxon>
        <taxon>Nematoda</taxon>
        <taxon>Chromadorea</taxon>
        <taxon>Rhabditida</taxon>
        <taxon>Rhabditina</taxon>
        <taxon>Rhabditomorpha</taxon>
        <taxon>Rhabditoidea</taxon>
        <taxon>Rhabditidae</taxon>
        <taxon>Peloderinae</taxon>
        <taxon>Caenorhabditis</taxon>
    </lineage>
</organism>
<evidence type="ECO:0000313" key="3">
    <source>
        <dbReference type="Proteomes" id="UP000008068"/>
    </source>
</evidence>
<feature type="region of interest" description="Disordered" evidence="1">
    <location>
        <begin position="92"/>
        <end position="156"/>
    </location>
</feature>
<evidence type="ECO:0000256" key="1">
    <source>
        <dbReference type="SAM" id="MobiDB-lite"/>
    </source>
</evidence>
<dbReference type="InParanoid" id="G0P370"/>
<dbReference type="HOGENOM" id="CLU_1688274_0_0_1"/>
<proteinExistence type="predicted"/>
<sequence length="156" mass="18678">MEDTQKKTAKEFTGALQEALDTLKHFNYHENEESKWRIVEQEQGLKAVEEKWSKRFLETQERLAQLEDFKTKTEITKEFRSKCQSWLKIQRENGAQSEEPTDFAVDVEEARRKRKKERKEREMDASKKEKRRKVNNAPVMSSQLLKSTFAHRFSHE</sequence>
<name>G0P370_CAEBE</name>
<keyword evidence="3" id="KW-1185">Reference proteome</keyword>
<protein>
    <submittedName>
        <fullName evidence="2">Uncharacterized protein</fullName>
    </submittedName>
</protein>
<dbReference type="Proteomes" id="UP000008068">
    <property type="component" value="Unassembled WGS sequence"/>
</dbReference>